<dbReference type="AlphaFoldDB" id="A0A1E3Q248"/>
<sequence>MTTEEKISSIGSSAPEDNRTDLVSAYQELVKAEKAASALEAMLDNIDSKLDDILSDETFLAAEAALRQAEAQSNE</sequence>
<dbReference type="EMBL" id="KV454297">
    <property type="protein sequence ID" value="ODQ71628.1"/>
    <property type="molecule type" value="Genomic_DNA"/>
</dbReference>
<accession>A0A1E3Q248</accession>
<evidence type="ECO:0000313" key="2">
    <source>
        <dbReference type="EMBL" id="ODQ71628.1"/>
    </source>
</evidence>
<organism evidence="2 3">
    <name type="scientific">Lipomyces starkeyi NRRL Y-11557</name>
    <dbReference type="NCBI Taxonomy" id="675824"/>
    <lineage>
        <taxon>Eukaryota</taxon>
        <taxon>Fungi</taxon>
        <taxon>Dikarya</taxon>
        <taxon>Ascomycota</taxon>
        <taxon>Saccharomycotina</taxon>
        <taxon>Lipomycetes</taxon>
        <taxon>Lipomycetales</taxon>
        <taxon>Lipomycetaceae</taxon>
        <taxon>Lipomyces</taxon>
    </lineage>
</organism>
<reference evidence="2 3" key="1">
    <citation type="journal article" date="2016" name="Proc. Natl. Acad. Sci. U.S.A.">
        <title>Comparative genomics of biotechnologically important yeasts.</title>
        <authorList>
            <person name="Riley R."/>
            <person name="Haridas S."/>
            <person name="Wolfe K.H."/>
            <person name="Lopes M.R."/>
            <person name="Hittinger C.T."/>
            <person name="Goeker M."/>
            <person name="Salamov A.A."/>
            <person name="Wisecaver J.H."/>
            <person name="Long T.M."/>
            <person name="Calvey C.H."/>
            <person name="Aerts A.L."/>
            <person name="Barry K.W."/>
            <person name="Choi C."/>
            <person name="Clum A."/>
            <person name="Coughlan A.Y."/>
            <person name="Deshpande S."/>
            <person name="Douglass A.P."/>
            <person name="Hanson S.J."/>
            <person name="Klenk H.-P."/>
            <person name="LaButti K.M."/>
            <person name="Lapidus A."/>
            <person name="Lindquist E.A."/>
            <person name="Lipzen A.M."/>
            <person name="Meier-Kolthoff J.P."/>
            <person name="Ohm R.A."/>
            <person name="Otillar R.P."/>
            <person name="Pangilinan J.L."/>
            <person name="Peng Y."/>
            <person name="Rokas A."/>
            <person name="Rosa C.A."/>
            <person name="Scheuner C."/>
            <person name="Sibirny A.A."/>
            <person name="Slot J.C."/>
            <person name="Stielow J.B."/>
            <person name="Sun H."/>
            <person name="Kurtzman C.P."/>
            <person name="Blackwell M."/>
            <person name="Grigoriev I.V."/>
            <person name="Jeffries T.W."/>
        </authorList>
    </citation>
    <scope>NUCLEOTIDE SEQUENCE [LARGE SCALE GENOMIC DNA]</scope>
    <source>
        <strain evidence="2 3">NRRL Y-11557</strain>
    </source>
</reference>
<keyword evidence="1" id="KW-0175">Coiled coil</keyword>
<proteinExistence type="predicted"/>
<feature type="coiled-coil region" evidence="1">
    <location>
        <begin position="22"/>
        <end position="49"/>
    </location>
</feature>
<gene>
    <name evidence="2" type="ORF">LIPSTDRAFT_4857</name>
</gene>
<keyword evidence="3" id="KW-1185">Reference proteome</keyword>
<name>A0A1E3Q248_LIPST</name>
<evidence type="ECO:0000313" key="3">
    <source>
        <dbReference type="Proteomes" id="UP000094385"/>
    </source>
</evidence>
<dbReference type="Proteomes" id="UP000094385">
    <property type="component" value="Unassembled WGS sequence"/>
</dbReference>
<evidence type="ECO:0000256" key="1">
    <source>
        <dbReference type="SAM" id="Coils"/>
    </source>
</evidence>
<protein>
    <submittedName>
        <fullName evidence="2">Uncharacterized protein</fullName>
    </submittedName>
</protein>
<dbReference type="OrthoDB" id="5398685at2759"/>